<proteinExistence type="predicted"/>
<gene>
    <name evidence="1" type="ORF">L1987_23488</name>
</gene>
<comment type="caution">
    <text evidence="1">The sequence shown here is derived from an EMBL/GenBank/DDBJ whole genome shotgun (WGS) entry which is preliminary data.</text>
</comment>
<dbReference type="Proteomes" id="UP001056120">
    <property type="component" value="Linkage Group LG08"/>
</dbReference>
<reference evidence="2" key="1">
    <citation type="journal article" date="2022" name="Mol. Ecol. Resour.">
        <title>The genomes of chicory, endive, great burdock and yacon provide insights into Asteraceae palaeo-polyploidization history and plant inulin production.</title>
        <authorList>
            <person name="Fan W."/>
            <person name="Wang S."/>
            <person name="Wang H."/>
            <person name="Wang A."/>
            <person name="Jiang F."/>
            <person name="Liu H."/>
            <person name="Zhao H."/>
            <person name="Xu D."/>
            <person name="Zhang Y."/>
        </authorList>
    </citation>
    <scope>NUCLEOTIDE SEQUENCE [LARGE SCALE GENOMIC DNA]</scope>
    <source>
        <strain evidence="2">cv. Yunnan</strain>
    </source>
</reference>
<reference evidence="1 2" key="2">
    <citation type="journal article" date="2022" name="Mol. Ecol. Resour.">
        <title>The genomes of chicory, endive, great burdock and yacon provide insights into Asteraceae paleo-polyploidization history and plant inulin production.</title>
        <authorList>
            <person name="Fan W."/>
            <person name="Wang S."/>
            <person name="Wang H."/>
            <person name="Wang A."/>
            <person name="Jiang F."/>
            <person name="Liu H."/>
            <person name="Zhao H."/>
            <person name="Xu D."/>
            <person name="Zhang Y."/>
        </authorList>
    </citation>
    <scope>NUCLEOTIDE SEQUENCE [LARGE SCALE GENOMIC DNA]</scope>
    <source>
        <strain evidence="2">cv. Yunnan</strain>
        <tissue evidence="1">Leaves</tissue>
    </source>
</reference>
<dbReference type="EMBL" id="CM042025">
    <property type="protein sequence ID" value="KAI3807558.1"/>
    <property type="molecule type" value="Genomic_DNA"/>
</dbReference>
<keyword evidence="2" id="KW-1185">Reference proteome</keyword>
<evidence type="ECO:0000313" key="2">
    <source>
        <dbReference type="Proteomes" id="UP001056120"/>
    </source>
</evidence>
<organism evidence="1 2">
    <name type="scientific">Smallanthus sonchifolius</name>
    <dbReference type="NCBI Taxonomy" id="185202"/>
    <lineage>
        <taxon>Eukaryota</taxon>
        <taxon>Viridiplantae</taxon>
        <taxon>Streptophyta</taxon>
        <taxon>Embryophyta</taxon>
        <taxon>Tracheophyta</taxon>
        <taxon>Spermatophyta</taxon>
        <taxon>Magnoliopsida</taxon>
        <taxon>eudicotyledons</taxon>
        <taxon>Gunneridae</taxon>
        <taxon>Pentapetalae</taxon>
        <taxon>asterids</taxon>
        <taxon>campanulids</taxon>
        <taxon>Asterales</taxon>
        <taxon>Asteraceae</taxon>
        <taxon>Asteroideae</taxon>
        <taxon>Heliantheae alliance</taxon>
        <taxon>Millerieae</taxon>
        <taxon>Smallanthus</taxon>
    </lineage>
</organism>
<protein>
    <submittedName>
        <fullName evidence="1">Uncharacterized protein</fullName>
    </submittedName>
</protein>
<name>A0ACB9IJ54_9ASTR</name>
<sequence>MELIFVPIPKGTDQRNITYRLGVSHGESGFQIGEGETLPADLGVSDDAFFVGATAKEEIVLRWWQQVQTRFK</sequence>
<evidence type="ECO:0000313" key="1">
    <source>
        <dbReference type="EMBL" id="KAI3807558.1"/>
    </source>
</evidence>
<accession>A0ACB9IJ54</accession>